<name>K7Z073_BDEBC</name>
<dbReference type="InterPro" id="IPR037053">
    <property type="entry name" value="Phage_tail_collar_dom_sf"/>
</dbReference>
<dbReference type="Gene3D" id="3.90.1340.10">
    <property type="entry name" value="Phage tail collar domain"/>
    <property type="match status" value="1"/>
</dbReference>
<dbReference type="STRING" id="1069642.Bdt_2713"/>
<feature type="domain" description="Phage tail collar" evidence="2">
    <location>
        <begin position="41"/>
        <end position="94"/>
    </location>
</feature>
<dbReference type="Proteomes" id="UP000010074">
    <property type="component" value="Chromosome"/>
</dbReference>
<dbReference type="Pfam" id="PF07484">
    <property type="entry name" value="Collar"/>
    <property type="match status" value="1"/>
</dbReference>
<keyword evidence="1" id="KW-0732">Signal</keyword>
<organism evidence="3 4">
    <name type="scientific">Bdellovibrio bacteriovorus str. Tiberius</name>
    <dbReference type="NCBI Taxonomy" id="1069642"/>
    <lineage>
        <taxon>Bacteria</taxon>
        <taxon>Pseudomonadati</taxon>
        <taxon>Bdellovibrionota</taxon>
        <taxon>Bdellovibrionia</taxon>
        <taxon>Bdellovibrionales</taxon>
        <taxon>Pseudobdellovibrionaceae</taxon>
        <taxon>Bdellovibrio</taxon>
    </lineage>
</organism>
<reference evidence="3 4" key="1">
    <citation type="journal article" date="2012" name="BMC Genomics">
        <title>Genome analysis of a simultaneously predatory and prey-independent, novel Bdellovibrio bacteriovorus from the River Tiber, supports in silico predictions of both ancient and recent lateral gene transfer from diverse bacteria.</title>
        <authorList>
            <person name="Hobley L."/>
            <person name="Lerner T.R."/>
            <person name="Williams L.E."/>
            <person name="Lambert C."/>
            <person name="Till R."/>
            <person name="Milner D.S."/>
            <person name="Basford S.M."/>
            <person name="Capeness M.J."/>
            <person name="Fenton A.K."/>
            <person name="Atterbury R.J."/>
            <person name="Harris M.A."/>
            <person name="Sockett R.E."/>
        </authorList>
    </citation>
    <scope>NUCLEOTIDE SEQUENCE [LARGE SCALE GENOMIC DNA]</scope>
    <source>
        <strain evidence="3 4">Tiberius</strain>
    </source>
</reference>
<protein>
    <submittedName>
        <fullName evidence="3">Tail Collar domain protein</fullName>
    </submittedName>
</protein>
<dbReference type="SUPFAM" id="SSF88874">
    <property type="entry name" value="Receptor-binding domain of short tail fibre protein gp12"/>
    <property type="match status" value="1"/>
</dbReference>
<evidence type="ECO:0000259" key="2">
    <source>
        <dbReference type="Pfam" id="PF07484"/>
    </source>
</evidence>
<feature type="signal peptide" evidence="1">
    <location>
        <begin position="1"/>
        <end position="23"/>
    </location>
</feature>
<sequence>MKGVFMKTIILMSQILIALTVTASVQIAKADADFECVITEMRAFKSETIPDERMWVKADGRLMEVRNDNLTVYALIGSSYGGDGISNFAIPKLEELNINGSHYSYYMCKEGAWPGEIAMLVGTAGVVRQIAGHLNDLEIPQVVPMNQEKSFVQKSEEELAANVNSDLIIEKWTESYREWDDKYGGYKVRYQDYSRVVVPTVVLPDVQSANADQKLSTMLHMQSSVWPKEDDTLCVKGALVFSLRKFNRSDLVELPAGFPVSVNGAAKMLGHIYECR</sequence>
<evidence type="ECO:0000313" key="3">
    <source>
        <dbReference type="EMBL" id="AFY02395.1"/>
    </source>
</evidence>
<proteinExistence type="predicted"/>
<dbReference type="KEGG" id="bbat:Bdt_2713"/>
<feature type="chain" id="PRO_5003913984" evidence="1">
    <location>
        <begin position="24"/>
        <end position="276"/>
    </location>
</feature>
<gene>
    <name evidence="3" type="ORF">Bdt_2713</name>
</gene>
<evidence type="ECO:0000313" key="4">
    <source>
        <dbReference type="Proteomes" id="UP000010074"/>
    </source>
</evidence>
<evidence type="ECO:0000256" key="1">
    <source>
        <dbReference type="SAM" id="SignalP"/>
    </source>
</evidence>
<dbReference type="InterPro" id="IPR011083">
    <property type="entry name" value="Phage_tail_collar_dom"/>
</dbReference>
<dbReference type="PATRIC" id="fig|1069642.3.peg.2684"/>
<accession>K7Z073</accession>
<dbReference type="EMBL" id="CP002930">
    <property type="protein sequence ID" value="AFY02395.1"/>
    <property type="molecule type" value="Genomic_DNA"/>
</dbReference>
<dbReference type="AlphaFoldDB" id="K7Z073"/>
<dbReference type="HOGENOM" id="CLU_1007094_0_0_7"/>